<name>A0ABW1IGP2_9PSEU</name>
<dbReference type="PROSITE" id="PS01124">
    <property type="entry name" value="HTH_ARAC_FAMILY_2"/>
    <property type="match status" value="1"/>
</dbReference>
<evidence type="ECO:0000313" key="4">
    <source>
        <dbReference type="Proteomes" id="UP001596119"/>
    </source>
</evidence>
<organism evidence="3 4">
    <name type="scientific">Pseudonocardia lutea</name>
    <dbReference type="NCBI Taxonomy" id="2172015"/>
    <lineage>
        <taxon>Bacteria</taxon>
        <taxon>Bacillati</taxon>
        <taxon>Actinomycetota</taxon>
        <taxon>Actinomycetes</taxon>
        <taxon>Pseudonocardiales</taxon>
        <taxon>Pseudonocardiaceae</taxon>
        <taxon>Pseudonocardia</taxon>
    </lineage>
</organism>
<dbReference type="EMBL" id="JBHSQK010000128">
    <property type="protein sequence ID" value="MFC5952823.1"/>
    <property type="molecule type" value="Genomic_DNA"/>
</dbReference>
<keyword evidence="4" id="KW-1185">Reference proteome</keyword>
<dbReference type="PANTHER" id="PTHR47894:SF1">
    <property type="entry name" value="HTH-TYPE TRANSCRIPTIONAL REGULATOR VQSM"/>
    <property type="match status" value="1"/>
</dbReference>
<feature type="domain" description="HTH araC/xylS-type" evidence="2">
    <location>
        <begin position="262"/>
        <end position="354"/>
    </location>
</feature>
<reference evidence="4" key="1">
    <citation type="journal article" date="2019" name="Int. J. Syst. Evol. Microbiol.">
        <title>The Global Catalogue of Microorganisms (GCM) 10K type strain sequencing project: providing services to taxonomists for standard genome sequencing and annotation.</title>
        <authorList>
            <consortium name="The Broad Institute Genomics Platform"/>
            <consortium name="The Broad Institute Genome Sequencing Center for Infectious Disease"/>
            <person name="Wu L."/>
            <person name="Ma J."/>
        </authorList>
    </citation>
    <scope>NUCLEOTIDE SEQUENCE [LARGE SCALE GENOMIC DNA]</scope>
    <source>
        <strain evidence="4">CGMCC 4.7397</strain>
    </source>
</reference>
<comment type="caution">
    <text evidence="3">The sequence shown here is derived from an EMBL/GenBank/DDBJ whole genome shotgun (WGS) entry which is preliminary data.</text>
</comment>
<accession>A0ABW1IGP2</accession>
<dbReference type="InterPro" id="IPR018060">
    <property type="entry name" value="HTH_AraC"/>
</dbReference>
<dbReference type="Pfam" id="PF12625">
    <property type="entry name" value="Arabinose_bd"/>
    <property type="match status" value="1"/>
</dbReference>
<gene>
    <name evidence="3" type="ORF">ACFQH9_31645</name>
</gene>
<dbReference type="SMART" id="SM00342">
    <property type="entry name" value="HTH_ARAC"/>
    <property type="match status" value="1"/>
</dbReference>
<proteinExistence type="predicted"/>
<keyword evidence="1" id="KW-0238">DNA-binding</keyword>
<dbReference type="RefSeq" id="WP_379572078.1">
    <property type="nucleotide sequence ID" value="NZ_JBHSQK010000128.1"/>
</dbReference>
<evidence type="ECO:0000259" key="2">
    <source>
        <dbReference type="PROSITE" id="PS01124"/>
    </source>
</evidence>
<protein>
    <submittedName>
        <fullName evidence="3">AraC family transcriptional regulator ligand-binding domain-containing protein</fullName>
    </submittedName>
</protein>
<evidence type="ECO:0000256" key="1">
    <source>
        <dbReference type="ARBA" id="ARBA00023125"/>
    </source>
</evidence>
<dbReference type="Pfam" id="PF12833">
    <property type="entry name" value="HTH_18"/>
    <property type="match status" value="1"/>
</dbReference>
<dbReference type="InterPro" id="IPR032687">
    <property type="entry name" value="AraC-type_N"/>
</dbReference>
<sequence length="354" mass="40000">MTAVPRWDSTPSPRVVAAMTDSWDHPRTMVGVSILCEWAAVAGVPAETLLRGSHIPPALLADPEQLIEARQEIAVIRALLRTVGDRPGLGVEIGRLYHLTAYGYYGFLLASCSSVRETMRHGLRYAPLTFAFSTMSVYETDVPSVVQDLAADDVPLDIRRFVVERDLAAAVQLQRELLPWPRRFPLREVRLADDIERGPLPPVFAEHFAVPVSGGHARTELVYDPGFLDEPLPMASPHTAAMMIQQCERIRTERLHRTGIAARVRAELWSRESLDVGLEEIAECLHYPPRTLRRRLAQEGTSFRAILDEVRWTVAEELLRTPSVPRGEIARRLGYRDWSSYLRARRRWQGRTSA</sequence>
<dbReference type="Proteomes" id="UP001596119">
    <property type="component" value="Unassembled WGS sequence"/>
</dbReference>
<evidence type="ECO:0000313" key="3">
    <source>
        <dbReference type="EMBL" id="MFC5952823.1"/>
    </source>
</evidence>
<dbReference type="PANTHER" id="PTHR47894">
    <property type="entry name" value="HTH-TYPE TRANSCRIPTIONAL REGULATOR GADX"/>
    <property type="match status" value="1"/>
</dbReference>
<dbReference type="Gene3D" id="1.10.10.60">
    <property type="entry name" value="Homeodomain-like"/>
    <property type="match status" value="1"/>
</dbReference>